<evidence type="ECO:0000256" key="3">
    <source>
        <dbReference type="SAM" id="MobiDB-lite"/>
    </source>
</evidence>
<evidence type="ECO:0000313" key="6">
    <source>
        <dbReference type="Proteomes" id="UP001055712"/>
    </source>
</evidence>
<dbReference type="Proteomes" id="UP001055712">
    <property type="component" value="Unassembled WGS sequence"/>
</dbReference>
<dbReference type="EMBL" id="SIDB01000010">
    <property type="protein sequence ID" value="KAI3426861.1"/>
    <property type="molecule type" value="Genomic_DNA"/>
</dbReference>
<evidence type="ECO:0000256" key="2">
    <source>
        <dbReference type="PROSITE-ProRule" id="PRU00703"/>
    </source>
</evidence>
<feature type="domain" description="CBS" evidence="4">
    <location>
        <begin position="88"/>
        <end position="144"/>
    </location>
</feature>
<feature type="compositionally biased region" description="Low complexity" evidence="3">
    <location>
        <begin position="9"/>
        <end position="26"/>
    </location>
</feature>
<dbReference type="InterPro" id="IPR046342">
    <property type="entry name" value="CBS_dom_sf"/>
</dbReference>
<dbReference type="InterPro" id="IPR000644">
    <property type="entry name" value="CBS_dom"/>
</dbReference>
<dbReference type="OrthoDB" id="418595at2759"/>
<comment type="caution">
    <text evidence="5">The sequence shown here is derived from an EMBL/GenBank/DDBJ whole genome shotgun (WGS) entry which is preliminary data.</text>
</comment>
<keyword evidence="1 2" id="KW-0129">CBS domain</keyword>
<dbReference type="AlphaFoldDB" id="A0A9D4YUN1"/>
<dbReference type="InterPro" id="IPR051257">
    <property type="entry name" value="Diverse_CBS-Domain"/>
</dbReference>
<evidence type="ECO:0000259" key="4">
    <source>
        <dbReference type="PROSITE" id="PS51371"/>
    </source>
</evidence>
<accession>A0A9D4YUN1</accession>
<keyword evidence="6" id="KW-1185">Reference proteome</keyword>
<evidence type="ECO:0000256" key="1">
    <source>
        <dbReference type="ARBA" id="ARBA00023122"/>
    </source>
</evidence>
<evidence type="ECO:0000313" key="5">
    <source>
        <dbReference type="EMBL" id="KAI3426861.1"/>
    </source>
</evidence>
<dbReference type="Gene3D" id="3.10.580.10">
    <property type="entry name" value="CBS-domain"/>
    <property type="match status" value="2"/>
</dbReference>
<protein>
    <recommendedName>
        <fullName evidence="4">CBS domain-containing protein</fullName>
    </recommendedName>
</protein>
<organism evidence="5 6">
    <name type="scientific">Chlorella vulgaris</name>
    <name type="common">Green alga</name>
    <dbReference type="NCBI Taxonomy" id="3077"/>
    <lineage>
        <taxon>Eukaryota</taxon>
        <taxon>Viridiplantae</taxon>
        <taxon>Chlorophyta</taxon>
        <taxon>core chlorophytes</taxon>
        <taxon>Trebouxiophyceae</taxon>
        <taxon>Chlorellales</taxon>
        <taxon>Chlorellaceae</taxon>
        <taxon>Chlorella clade</taxon>
        <taxon>Chlorella</taxon>
    </lineage>
</organism>
<dbReference type="SMART" id="SM00116">
    <property type="entry name" value="CBS"/>
    <property type="match status" value="2"/>
</dbReference>
<dbReference type="PROSITE" id="PS51371">
    <property type="entry name" value="CBS"/>
    <property type="match status" value="2"/>
</dbReference>
<name>A0A9D4YUN1_CHLVU</name>
<dbReference type="PANTHER" id="PTHR43080">
    <property type="entry name" value="CBS DOMAIN-CONTAINING PROTEIN CBSX3, MITOCHONDRIAL"/>
    <property type="match status" value="1"/>
</dbReference>
<feature type="domain" description="CBS" evidence="4">
    <location>
        <begin position="145"/>
        <end position="202"/>
    </location>
</feature>
<proteinExistence type="predicted"/>
<dbReference type="SUPFAM" id="SSF54631">
    <property type="entry name" value="CBS-domain pair"/>
    <property type="match status" value="1"/>
</dbReference>
<feature type="region of interest" description="Disordered" evidence="3">
    <location>
        <begin position="1"/>
        <end position="37"/>
    </location>
</feature>
<gene>
    <name evidence="5" type="ORF">D9Q98_006807</name>
</gene>
<dbReference type="PANTHER" id="PTHR43080:SF29">
    <property type="entry name" value="OS02G0818000 PROTEIN"/>
    <property type="match status" value="1"/>
</dbReference>
<dbReference type="Pfam" id="PF00571">
    <property type="entry name" value="CBS"/>
    <property type="match status" value="2"/>
</dbReference>
<sequence length="213" mass="22625">MTVLSHSLASAPPCRPSCSPRVSASARKAEPRATRLHSHATGAPHILLSGDWDTCDALSSTDDVFKFFARHQEITELTAQWKHVEDVMQTAVVTTTQDTPLVEAAAAMKLHGIGGMPVVDGGYKLVGLLCRSDARKGGATVAEAMTAEVVTVRPGDSIPAAADLMLQKGLDRLPVVDDCGRCVGILTRTDMFWTLATDNDDAGSVFAWHSGNV</sequence>
<reference evidence="5" key="2">
    <citation type="submission" date="2020-11" db="EMBL/GenBank/DDBJ databases">
        <authorList>
            <person name="Cecchin M."/>
            <person name="Marcolungo L."/>
            <person name="Rossato M."/>
            <person name="Girolomoni L."/>
            <person name="Cosentino E."/>
            <person name="Cuine S."/>
            <person name="Li-Beisson Y."/>
            <person name="Delledonne M."/>
            <person name="Ballottari M."/>
        </authorList>
    </citation>
    <scope>NUCLEOTIDE SEQUENCE</scope>
    <source>
        <strain evidence="5">211/11P</strain>
        <tissue evidence="5">Whole cell</tissue>
    </source>
</reference>
<reference evidence="5" key="1">
    <citation type="journal article" date="2019" name="Plant J.">
        <title>Chlorella vulgaris genome assembly and annotation reveals the molecular basis for metabolic acclimation to high light conditions.</title>
        <authorList>
            <person name="Cecchin M."/>
            <person name="Marcolungo L."/>
            <person name="Rossato M."/>
            <person name="Girolomoni L."/>
            <person name="Cosentino E."/>
            <person name="Cuine S."/>
            <person name="Li-Beisson Y."/>
            <person name="Delledonne M."/>
            <person name="Ballottari M."/>
        </authorList>
    </citation>
    <scope>NUCLEOTIDE SEQUENCE</scope>
    <source>
        <strain evidence="5">211/11P</strain>
    </source>
</reference>